<accession>A0A1C3EB63</accession>
<dbReference type="EMBL" id="LYBM01000052">
    <property type="protein sequence ID" value="ODA30497.1"/>
    <property type="molecule type" value="Genomic_DNA"/>
</dbReference>
<keyword evidence="9" id="KW-1185">Reference proteome</keyword>
<evidence type="ECO:0000256" key="6">
    <source>
        <dbReference type="PIRSR" id="PIRSR606710-2"/>
    </source>
</evidence>
<comment type="similarity">
    <text evidence="1 7">Belongs to the glycosyl hydrolase 43 family.</text>
</comment>
<gene>
    <name evidence="8" type="ORF">A8L45_20085</name>
</gene>
<keyword evidence="4" id="KW-0119">Carbohydrate metabolism</keyword>
<organism evidence="8 9">
    <name type="scientific">Veronia pacifica</name>
    <dbReference type="NCBI Taxonomy" id="1080227"/>
    <lineage>
        <taxon>Bacteria</taxon>
        <taxon>Pseudomonadati</taxon>
        <taxon>Pseudomonadota</taxon>
        <taxon>Gammaproteobacteria</taxon>
        <taxon>Vibrionales</taxon>
        <taxon>Vibrionaceae</taxon>
        <taxon>Veronia</taxon>
    </lineage>
</organism>
<evidence type="ECO:0000256" key="5">
    <source>
        <dbReference type="ARBA" id="ARBA00023295"/>
    </source>
</evidence>
<dbReference type="GO" id="GO:0004553">
    <property type="term" value="F:hydrolase activity, hydrolyzing O-glycosyl compounds"/>
    <property type="evidence" value="ECO:0007669"/>
    <property type="project" value="InterPro"/>
</dbReference>
<dbReference type="PANTHER" id="PTHR43772">
    <property type="entry name" value="ENDO-1,4-BETA-XYLANASE"/>
    <property type="match status" value="1"/>
</dbReference>
<dbReference type="AlphaFoldDB" id="A0A1C3EB63"/>
<reference evidence="8 9" key="1">
    <citation type="submission" date="2016-05" db="EMBL/GenBank/DDBJ databases">
        <title>Genomic Taxonomy of the Vibrionaceae.</title>
        <authorList>
            <person name="Gomez-Gil B."/>
            <person name="Enciso-Ibarra J."/>
        </authorList>
    </citation>
    <scope>NUCLEOTIDE SEQUENCE [LARGE SCALE GENOMIC DNA]</scope>
    <source>
        <strain evidence="8 9">CAIM 1920</strain>
    </source>
</reference>
<dbReference type="SUPFAM" id="SSF75005">
    <property type="entry name" value="Arabinanase/levansucrase/invertase"/>
    <property type="match status" value="1"/>
</dbReference>
<dbReference type="PANTHER" id="PTHR43772:SF2">
    <property type="entry name" value="PUTATIVE (AFU_ORTHOLOGUE AFUA_2G04480)-RELATED"/>
    <property type="match status" value="1"/>
</dbReference>
<evidence type="ECO:0000313" key="9">
    <source>
        <dbReference type="Proteomes" id="UP000094936"/>
    </source>
</evidence>
<evidence type="ECO:0000313" key="8">
    <source>
        <dbReference type="EMBL" id="ODA30497.1"/>
    </source>
</evidence>
<dbReference type="Gene3D" id="2.115.10.20">
    <property type="entry name" value="Glycosyl hydrolase domain, family 43"/>
    <property type="match status" value="1"/>
</dbReference>
<keyword evidence="2" id="KW-0858">Xylan degradation</keyword>
<comment type="caution">
    <text evidence="8">The sequence shown here is derived from an EMBL/GenBank/DDBJ whole genome shotgun (WGS) entry which is preliminary data.</text>
</comment>
<dbReference type="Proteomes" id="UP000094936">
    <property type="component" value="Unassembled WGS sequence"/>
</dbReference>
<dbReference type="InterPro" id="IPR023296">
    <property type="entry name" value="Glyco_hydro_beta-prop_sf"/>
</dbReference>
<evidence type="ECO:0000256" key="1">
    <source>
        <dbReference type="ARBA" id="ARBA00009865"/>
    </source>
</evidence>
<sequence>MYPTSNGEKTAQLMVYTSRDLKNWTEQGVVFSKRDVKELWAPDVFFHERTGIFYLYYTQSNSFEDVKIGIATSPNPTGPFADQGILIDGIDAHVFEDDDGEIYFYWTRYPAGFLADGPIAVRKLDNDLPTRFVSDEKVVISYTQNWENIWTGTISAILKRNPITEGAFIVKHNDKYYMLYSGGFYGSVNYSLGYAVSDSPTGPFIKNPNNPVLSAYKQHGLSGPGHASVVTDPEGGLSVIYHVKSNGYLVIDGSDRYINVDKLSIDEQGQIYISASLLNRSNM</sequence>
<protein>
    <recommendedName>
        <fullName evidence="10">Glycoside hydrolase</fullName>
    </recommendedName>
</protein>
<evidence type="ECO:0008006" key="10">
    <source>
        <dbReference type="Google" id="ProtNLM"/>
    </source>
</evidence>
<name>A0A1C3EB63_9GAMM</name>
<evidence type="ECO:0000256" key="3">
    <source>
        <dbReference type="ARBA" id="ARBA00022801"/>
    </source>
</evidence>
<keyword evidence="2" id="KW-0624">Polysaccharide degradation</keyword>
<dbReference type="CDD" id="cd08991">
    <property type="entry name" value="GH43_HoAraf43-like"/>
    <property type="match status" value="1"/>
</dbReference>
<dbReference type="InterPro" id="IPR052176">
    <property type="entry name" value="Glycosyl_Hydrlase_43_Enz"/>
</dbReference>
<proteinExistence type="inferred from homology"/>
<dbReference type="STRING" id="1080227.A8L45_20085"/>
<evidence type="ECO:0000256" key="7">
    <source>
        <dbReference type="RuleBase" id="RU361187"/>
    </source>
</evidence>
<feature type="site" description="Important for catalytic activity, responsible for pKa modulation of the active site Glu and correct orientation of both the proton donor and substrate" evidence="6">
    <location>
        <position position="91"/>
    </location>
</feature>
<dbReference type="GO" id="GO:0045493">
    <property type="term" value="P:xylan catabolic process"/>
    <property type="evidence" value="ECO:0007669"/>
    <property type="project" value="UniProtKB-KW"/>
</dbReference>
<dbReference type="InterPro" id="IPR006710">
    <property type="entry name" value="Glyco_hydro_43"/>
</dbReference>
<keyword evidence="5 7" id="KW-0326">Glycosidase</keyword>
<keyword evidence="3 7" id="KW-0378">Hydrolase</keyword>
<evidence type="ECO:0000256" key="2">
    <source>
        <dbReference type="ARBA" id="ARBA00022651"/>
    </source>
</evidence>
<evidence type="ECO:0000256" key="4">
    <source>
        <dbReference type="ARBA" id="ARBA00023277"/>
    </source>
</evidence>
<dbReference type="Pfam" id="PF04616">
    <property type="entry name" value="Glyco_hydro_43"/>
    <property type="match status" value="1"/>
</dbReference>